<proteinExistence type="predicted"/>
<sequence>MIGIKNIRLVLAGALIVPVALASIACSPIYADDPNGVKKEIFTPELDLEALNGRIQSAVESGEISQAQVDTAIEILKNRFSETRKAGFQPGWDIEEIKAKIAAAVESGEIT</sequence>
<organism evidence="1">
    <name type="scientific">marine metagenome</name>
    <dbReference type="NCBI Taxonomy" id="408172"/>
    <lineage>
        <taxon>unclassified sequences</taxon>
        <taxon>metagenomes</taxon>
        <taxon>ecological metagenomes</taxon>
    </lineage>
</organism>
<dbReference type="PROSITE" id="PS51257">
    <property type="entry name" value="PROKAR_LIPOPROTEIN"/>
    <property type="match status" value="1"/>
</dbReference>
<name>A0A381YPV0_9ZZZZ</name>
<protein>
    <submittedName>
        <fullName evidence="1">Uncharacterized protein</fullName>
    </submittedName>
</protein>
<dbReference type="AlphaFoldDB" id="A0A381YPV0"/>
<evidence type="ECO:0000313" key="1">
    <source>
        <dbReference type="EMBL" id="SVA79048.1"/>
    </source>
</evidence>
<reference evidence="1" key="1">
    <citation type="submission" date="2018-05" db="EMBL/GenBank/DDBJ databases">
        <authorList>
            <person name="Lanie J.A."/>
            <person name="Ng W.-L."/>
            <person name="Kazmierczak K.M."/>
            <person name="Andrzejewski T.M."/>
            <person name="Davidsen T.M."/>
            <person name="Wayne K.J."/>
            <person name="Tettelin H."/>
            <person name="Glass J.I."/>
            <person name="Rusch D."/>
            <person name="Podicherti R."/>
            <person name="Tsui H.-C.T."/>
            <person name="Winkler M.E."/>
        </authorList>
    </citation>
    <scope>NUCLEOTIDE SEQUENCE</scope>
</reference>
<gene>
    <name evidence="1" type="ORF">METZ01_LOCUS131902</name>
</gene>
<accession>A0A381YPV0</accession>
<feature type="non-terminal residue" evidence="1">
    <location>
        <position position="111"/>
    </location>
</feature>
<dbReference type="EMBL" id="UINC01018756">
    <property type="protein sequence ID" value="SVA79048.1"/>
    <property type="molecule type" value="Genomic_DNA"/>
</dbReference>